<proteinExistence type="predicted"/>
<dbReference type="Proteomes" id="UP000316603">
    <property type="component" value="Unassembled WGS sequence"/>
</dbReference>
<dbReference type="EMBL" id="VIWV01000001">
    <property type="protein sequence ID" value="TWF84447.1"/>
    <property type="molecule type" value="Genomic_DNA"/>
</dbReference>
<dbReference type="GO" id="GO:0046872">
    <property type="term" value="F:metal ion binding"/>
    <property type="evidence" value="ECO:0007669"/>
    <property type="project" value="InterPro"/>
</dbReference>
<reference evidence="6 7" key="1">
    <citation type="submission" date="2019-06" db="EMBL/GenBank/DDBJ databases">
        <title>Sequencing the genomes of 1000 actinobacteria strains.</title>
        <authorList>
            <person name="Klenk H.-P."/>
        </authorList>
    </citation>
    <scope>NUCLEOTIDE SEQUENCE [LARGE SCALE GENOMIC DNA]</scope>
    <source>
        <strain evidence="6 7">DSM 41695</strain>
    </source>
</reference>
<accession>A0A561TBE7</accession>
<comment type="caution">
    <text evidence="6">The sequence shown here is derived from an EMBL/GenBank/DDBJ whole genome shotgun (WGS) entry which is preliminary data.</text>
</comment>
<evidence type="ECO:0000256" key="3">
    <source>
        <dbReference type="ARBA" id="ARBA00022840"/>
    </source>
</evidence>
<dbReference type="Gene3D" id="3.30.470.20">
    <property type="entry name" value="ATP-grasp fold, B domain"/>
    <property type="match status" value="1"/>
</dbReference>
<keyword evidence="7" id="KW-1185">Reference proteome</keyword>
<protein>
    <recommendedName>
        <fullName evidence="5">ATP-grasp domain-containing protein</fullName>
    </recommendedName>
</protein>
<dbReference type="SUPFAM" id="SSF56059">
    <property type="entry name" value="Glutathione synthetase ATP-binding domain-like"/>
    <property type="match status" value="1"/>
</dbReference>
<dbReference type="AlphaFoldDB" id="A0A561TBE7"/>
<dbReference type="GO" id="GO:0016874">
    <property type="term" value="F:ligase activity"/>
    <property type="evidence" value="ECO:0007669"/>
    <property type="project" value="UniProtKB-KW"/>
</dbReference>
<dbReference type="PANTHER" id="PTHR43585:SF2">
    <property type="entry name" value="ATP-GRASP ENZYME FSQD"/>
    <property type="match status" value="1"/>
</dbReference>
<keyword evidence="2 4" id="KW-0547">Nucleotide-binding</keyword>
<evidence type="ECO:0000256" key="4">
    <source>
        <dbReference type="PROSITE-ProRule" id="PRU00409"/>
    </source>
</evidence>
<keyword evidence="3 4" id="KW-0067">ATP-binding</keyword>
<organism evidence="6 7">
    <name type="scientific">Streptomyces capillispiralis</name>
    <dbReference type="NCBI Taxonomy" id="68182"/>
    <lineage>
        <taxon>Bacteria</taxon>
        <taxon>Bacillati</taxon>
        <taxon>Actinomycetota</taxon>
        <taxon>Actinomycetes</taxon>
        <taxon>Kitasatosporales</taxon>
        <taxon>Streptomycetaceae</taxon>
        <taxon>Streptomyces</taxon>
    </lineage>
</organism>
<dbReference type="OrthoDB" id="3428978at2"/>
<evidence type="ECO:0000313" key="7">
    <source>
        <dbReference type="Proteomes" id="UP000316603"/>
    </source>
</evidence>
<feature type="domain" description="ATP-grasp" evidence="5">
    <location>
        <begin position="113"/>
        <end position="312"/>
    </location>
</feature>
<evidence type="ECO:0000256" key="2">
    <source>
        <dbReference type="ARBA" id="ARBA00022741"/>
    </source>
</evidence>
<evidence type="ECO:0000256" key="1">
    <source>
        <dbReference type="ARBA" id="ARBA00022598"/>
    </source>
</evidence>
<dbReference type="GO" id="GO:0005524">
    <property type="term" value="F:ATP binding"/>
    <property type="evidence" value="ECO:0007669"/>
    <property type="project" value="UniProtKB-UniRule"/>
</dbReference>
<dbReference type="InterPro" id="IPR052032">
    <property type="entry name" value="ATP-dep_AA_Ligase"/>
</dbReference>
<sequence>MNILILHRVPYFKIAYDRGIDHTRHHVTYLGTRQALDTLPPGLTCEKVERPGVRDTLTEARAWLAAQGPRRFDRIISMSEYELLDAAGLREELGVPGPPVAQVALARDKVLMKEAVARAGLRVPRFLPARDFLDHAAGGRVPWQGRTVLKPHRGASSEGVLVLDTPAAAAQALTGRTTGVPALDDPAAPALDDFQAEEFLTGPIRHYDGLVQGGKVLLLTASQYVNTCLAYAQGSPMGSFQIRHTPEVHDWVSRVLAAVRIEDGSFHLEAIVHDGETVFLEVGNRVGGADVVAATEHATGVHLPSQELRILLGEPVALPAEPAGDGRFYGWFVVPGHHLAHHRYEGLTGADAHRTDARTVTWHQLPPGAPLPGHITYQAGETVLAGIAAGDTPEDTHDYLTGLFASVTVRSSRVPAEAGQVGA</sequence>
<dbReference type="PROSITE" id="PS50975">
    <property type="entry name" value="ATP_GRASP"/>
    <property type="match status" value="1"/>
</dbReference>
<keyword evidence="1" id="KW-0436">Ligase</keyword>
<name>A0A561TBE7_9ACTN</name>
<evidence type="ECO:0000313" key="6">
    <source>
        <dbReference type="EMBL" id="TWF84447.1"/>
    </source>
</evidence>
<dbReference type="Gene3D" id="3.40.50.20">
    <property type="match status" value="1"/>
</dbReference>
<dbReference type="PANTHER" id="PTHR43585">
    <property type="entry name" value="FUMIPYRROLE BIOSYNTHESIS PROTEIN C"/>
    <property type="match status" value="1"/>
</dbReference>
<dbReference type="InterPro" id="IPR011761">
    <property type="entry name" value="ATP-grasp"/>
</dbReference>
<gene>
    <name evidence="6" type="ORF">FHX78_111381</name>
</gene>
<evidence type="ECO:0000259" key="5">
    <source>
        <dbReference type="PROSITE" id="PS50975"/>
    </source>
</evidence>